<name>A0A0D2FKM3_9EURO</name>
<sequence>MSVKSAPTSPPRSILAVVTVGRWSHAFPILEVCRVLHSRGHEIRLACCEGSQSTMMEKYPFISRVDAIARCITPVEDEVYHHLLEDSDVRDSKGRADMLKVLQFMEGFWVEAHRSLDGLVQQHQDRPDLIFGDVLDLQACKDVADRYSIPLATMHPQVPFNLESPSYMPGIPGFQLECLTSEHASILDRIYEQVFAVKMLFSLRHHILWRRRLRREAGLPAAGLVRKPSHLYLINAFFGLDVPRALPPLVVPVGPILYEDYPALDAGTANFLNSHQKVVFIAFGTHVSMGGERFIKIARGVQAALASGHVDGVLWAIKRGGKQVDTTLALGPEIHEILQDGTTTSNTHWRLLPWAPQRAILDHPSTVAFISHCGSSSVYESVFHGVPVLGMPIFNDQFKHEKCLRAAGVGLGLDKNSFTPAELCDKLATLVNDPDGTVKRNCVRLKRIAAIQSKKKTYAADLIEELMYDHELRSDWNEHDDEWKTSGQSETDSSRRSRRELRPAHLQTADARMSFWKAQNYDLLFVYALVVLGPAVVVRTAWKLLSRTI</sequence>
<keyword evidence="5" id="KW-0812">Transmembrane</keyword>
<dbReference type="Proteomes" id="UP000054342">
    <property type="component" value="Unassembled WGS sequence"/>
</dbReference>
<gene>
    <name evidence="6" type="ORF">PV05_00908</name>
</gene>
<evidence type="ECO:0000313" key="6">
    <source>
        <dbReference type="EMBL" id="KIW60709.1"/>
    </source>
</evidence>
<organism evidence="6 7">
    <name type="scientific">Exophiala xenobiotica</name>
    <dbReference type="NCBI Taxonomy" id="348802"/>
    <lineage>
        <taxon>Eukaryota</taxon>
        <taxon>Fungi</taxon>
        <taxon>Dikarya</taxon>
        <taxon>Ascomycota</taxon>
        <taxon>Pezizomycotina</taxon>
        <taxon>Eurotiomycetes</taxon>
        <taxon>Chaetothyriomycetidae</taxon>
        <taxon>Chaetothyriales</taxon>
        <taxon>Herpotrichiellaceae</taxon>
        <taxon>Exophiala</taxon>
    </lineage>
</organism>
<dbReference type="OrthoDB" id="5835829at2759"/>
<dbReference type="Gene3D" id="3.40.50.2000">
    <property type="entry name" value="Glycogen Phosphorylase B"/>
    <property type="match status" value="2"/>
</dbReference>
<feature type="compositionally biased region" description="Basic and acidic residues" evidence="4">
    <location>
        <begin position="492"/>
        <end position="501"/>
    </location>
</feature>
<keyword evidence="1 3" id="KW-0328">Glycosyltransferase</keyword>
<evidence type="ECO:0000256" key="1">
    <source>
        <dbReference type="ARBA" id="ARBA00022676"/>
    </source>
</evidence>
<protein>
    <submittedName>
        <fullName evidence="6">Uncharacterized protein</fullName>
    </submittedName>
</protein>
<dbReference type="PANTHER" id="PTHR48043:SF145">
    <property type="entry name" value="FI06409P-RELATED"/>
    <property type="match status" value="1"/>
</dbReference>
<dbReference type="EMBL" id="KN847317">
    <property type="protein sequence ID" value="KIW60709.1"/>
    <property type="molecule type" value="Genomic_DNA"/>
</dbReference>
<proteinExistence type="inferred from homology"/>
<dbReference type="SUPFAM" id="SSF53756">
    <property type="entry name" value="UDP-Glycosyltransferase/glycogen phosphorylase"/>
    <property type="match status" value="1"/>
</dbReference>
<evidence type="ECO:0000256" key="3">
    <source>
        <dbReference type="RuleBase" id="RU003718"/>
    </source>
</evidence>
<evidence type="ECO:0000256" key="4">
    <source>
        <dbReference type="SAM" id="MobiDB-lite"/>
    </source>
</evidence>
<keyword evidence="5" id="KW-1133">Transmembrane helix</keyword>
<reference evidence="6 7" key="1">
    <citation type="submission" date="2015-01" db="EMBL/GenBank/DDBJ databases">
        <title>The Genome Sequence of Exophiala xenobiotica CBS118157.</title>
        <authorList>
            <consortium name="The Broad Institute Genomics Platform"/>
            <person name="Cuomo C."/>
            <person name="de Hoog S."/>
            <person name="Gorbushina A."/>
            <person name="Stielow B."/>
            <person name="Teixiera M."/>
            <person name="Abouelleil A."/>
            <person name="Chapman S.B."/>
            <person name="Priest M."/>
            <person name="Young S.K."/>
            <person name="Wortman J."/>
            <person name="Nusbaum C."/>
            <person name="Birren B."/>
        </authorList>
    </citation>
    <scope>NUCLEOTIDE SEQUENCE [LARGE SCALE GENOMIC DNA]</scope>
    <source>
        <strain evidence="6 7">CBS 118157</strain>
    </source>
</reference>
<dbReference type="InterPro" id="IPR050271">
    <property type="entry name" value="UDP-glycosyltransferase"/>
</dbReference>
<keyword evidence="2 3" id="KW-0808">Transferase</keyword>
<evidence type="ECO:0000256" key="2">
    <source>
        <dbReference type="ARBA" id="ARBA00022679"/>
    </source>
</evidence>
<dbReference type="RefSeq" id="XP_013321293.1">
    <property type="nucleotide sequence ID" value="XM_013465839.1"/>
</dbReference>
<keyword evidence="7" id="KW-1185">Reference proteome</keyword>
<dbReference type="HOGENOM" id="CLU_036519_2_0_1"/>
<dbReference type="GO" id="GO:0008194">
    <property type="term" value="F:UDP-glycosyltransferase activity"/>
    <property type="evidence" value="ECO:0007669"/>
    <property type="project" value="InterPro"/>
</dbReference>
<evidence type="ECO:0000313" key="7">
    <source>
        <dbReference type="Proteomes" id="UP000054342"/>
    </source>
</evidence>
<dbReference type="STRING" id="348802.A0A0D2FKM3"/>
<dbReference type="InterPro" id="IPR035595">
    <property type="entry name" value="UDP_glycos_trans_CS"/>
</dbReference>
<dbReference type="AlphaFoldDB" id="A0A0D2FKM3"/>
<evidence type="ECO:0000256" key="5">
    <source>
        <dbReference type="SAM" id="Phobius"/>
    </source>
</evidence>
<dbReference type="GeneID" id="25322816"/>
<keyword evidence="5" id="KW-0472">Membrane</keyword>
<accession>A0A0D2FKM3</accession>
<dbReference type="PROSITE" id="PS00375">
    <property type="entry name" value="UDPGT"/>
    <property type="match status" value="1"/>
</dbReference>
<feature type="transmembrane region" description="Helical" evidence="5">
    <location>
        <begin position="523"/>
        <end position="542"/>
    </location>
</feature>
<dbReference type="CDD" id="cd03784">
    <property type="entry name" value="GT1_Gtf-like"/>
    <property type="match status" value="1"/>
</dbReference>
<dbReference type="PANTHER" id="PTHR48043">
    <property type="entry name" value="EG:EG0003.4 PROTEIN-RELATED"/>
    <property type="match status" value="1"/>
</dbReference>
<feature type="region of interest" description="Disordered" evidence="4">
    <location>
        <begin position="479"/>
        <end position="501"/>
    </location>
</feature>
<comment type="similarity">
    <text evidence="3">Belongs to the UDP-glycosyltransferase family.</text>
</comment>
<dbReference type="InterPro" id="IPR002213">
    <property type="entry name" value="UDP_glucos_trans"/>
</dbReference>
<dbReference type="Pfam" id="PF00201">
    <property type="entry name" value="UDPGT"/>
    <property type="match status" value="1"/>
</dbReference>